<dbReference type="InterPro" id="IPR017941">
    <property type="entry name" value="Rieske_2Fe-2S"/>
</dbReference>
<proteinExistence type="predicted"/>
<gene>
    <name evidence="12" type="ORF">ACFPN9_17335</name>
</gene>
<comment type="subcellular location">
    <subcellularLocation>
        <location evidence="1">Membrane</location>
        <topology evidence="1">Multi-pass membrane protein</topology>
    </subcellularLocation>
</comment>
<feature type="domain" description="Rieske" evidence="11">
    <location>
        <begin position="234"/>
        <end position="330"/>
    </location>
</feature>
<comment type="caution">
    <text evidence="12">The sequence shown here is derived from an EMBL/GenBank/DDBJ whole genome shotgun (WGS) entry which is preliminary data.</text>
</comment>
<dbReference type="Pfam" id="PF01794">
    <property type="entry name" value="Ferric_reduct"/>
    <property type="match status" value="1"/>
</dbReference>
<feature type="transmembrane region" description="Helical" evidence="10">
    <location>
        <begin position="172"/>
        <end position="191"/>
    </location>
</feature>
<keyword evidence="6 10" id="KW-1133">Transmembrane helix</keyword>
<protein>
    <submittedName>
        <fullName evidence="12">Rieske 2Fe-2S domain-containing protein</fullName>
    </submittedName>
</protein>
<feature type="transmembrane region" description="Helical" evidence="10">
    <location>
        <begin position="88"/>
        <end position="111"/>
    </location>
</feature>
<feature type="transmembrane region" description="Helical" evidence="10">
    <location>
        <begin position="15"/>
        <end position="35"/>
    </location>
</feature>
<keyword evidence="3 10" id="KW-0812">Transmembrane</keyword>
<accession>A0ABW0P5M0</accession>
<dbReference type="RefSeq" id="WP_377817308.1">
    <property type="nucleotide sequence ID" value="NZ_JBHSLU010000060.1"/>
</dbReference>
<sequence length="351" mass="38057">MSVAYRPVGWTRSKIIYDAVLLAAVALYLVAFLRFAPAARPASTLLDAQSLAIKAYGSCGFLLLTLVLMIGPLARLDERFLPLLYNRRHFGVITCAVAASHAMAVFDWYFAYSPLSPWVALFATDVASGELRGLPFIPFGVLALLILLVLAATSHDFWLSFLGPPVWKAIHMSVYGAYGLVVLHVGFGALQDARNPGLPMLVCGSAGALIALHLAAAWRERRRDRPAAFQAEGWVTAGLIREVPSGRGLVVPLADGSSVAIFRENDSLAAISHLCAHQNGPLGEGRLRDGCVICPWHGYEYRLRDGCAPAPFTERVATYRLRLEGETILLDTRPNPLGTAVELVAIPEALR</sequence>
<evidence type="ECO:0000256" key="4">
    <source>
        <dbReference type="ARBA" id="ARBA00022714"/>
    </source>
</evidence>
<dbReference type="PROSITE" id="PS51296">
    <property type="entry name" value="RIESKE"/>
    <property type="match status" value="1"/>
</dbReference>
<feature type="transmembrane region" description="Helical" evidence="10">
    <location>
        <begin position="197"/>
        <end position="218"/>
    </location>
</feature>
<dbReference type="Proteomes" id="UP001596060">
    <property type="component" value="Unassembled WGS sequence"/>
</dbReference>
<evidence type="ECO:0000259" key="11">
    <source>
        <dbReference type="PROSITE" id="PS51296"/>
    </source>
</evidence>
<keyword evidence="4" id="KW-0001">2Fe-2S</keyword>
<evidence type="ECO:0000256" key="2">
    <source>
        <dbReference type="ARBA" id="ARBA00022448"/>
    </source>
</evidence>
<keyword evidence="2" id="KW-0813">Transport</keyword>
<evidence type="ECO:0000256" key="7">
    <source>
        <dbReference type="ARBA" id="ARBA00023004"/>
    </source>
</evidence>
<evidence type="ECO:0000256" key="5">
    <source>
        <dbReference type="ARBA" id="ARBA00022723"/>
    </source>
</evidence>
<dbReference type="CDD" id="cd03467">
    <property type="entry name" value="Rieske"/>
    <property type="match status" value="1"/>
</dbReference>
<keyword evidence="8" id="KW-0411">Iron-sulfur</keyword>
<keyword evidence="13" id="KW-1185">Reference proteome</keyword>
<dbReference type="SUPFAM" id="SSF50022">
    <property type="entry name" value="ISP domain"/>
    <property type="match status" value="1"/>
</dbReference>
<dbReference type="EMBL" id="JBHSLU010000060">
    <property type="protein sequence ID" value="MFC5507002.1"/>
    <property type="molecule type" value="Genomic_DNA"/>
</dbReference>
<evidence type="ECO:0000256" key="3">
    <source>
        <dbReference type="ARBA" id="ARBA00022692"/>
    </source>
</evidence>
<evidence type="ECO:0000313" key="13">
    <source>
        <dbReference type="Proteomes" id="UP001596060"/>
    </source>
</evidence>
<evidence type="ECO:0000256" key="8">
    <source>
        <dbReference type="ARBA" id="ARBA00023014"/>
    </source>
</evidence>
<dbReference type="Gene3D" id="2.102.10.10">
    <property type="entry name" value="Rieske [2Fe-2S] iron-sulphur domain"/>
    <property type="match status" value="1"/>
</dbReference>
<evidence type="ECO:0000256" key="1">
    <source>
        <dbReference type="ARBA" id="ARBA00004141"/>
    </source>
</evidence>
<dbReference type="InterPro" id="IPR013130">
    <property type="entry name" value="Fe3_Rdtase_TM_dom"/>
</dbReference>
<dbReference type="PANTHER" id="PTHR36964">
    <property type="entry name" value="PROTEIN-METHIONINE-SULFOXIDE REDUCTASE HEME-BINDING SUBUNIT MSRQ"/>
    <property type="match status" value="1"/>
</dbReference>
<evidence type="ECO:0000256" key="9">
    <source>
        <dbReference type="ARBA" id="ARBA00023136"/>
    </source>
</evidence>
<dbReference type="InterPro" id="IPR036922">
    <property type="entry name" value="Rieske_2Fe-2S_sf"/>
</dbReference>
<feature type="transmembrane region" description="Helical" evidence="10">
    <location>
        <begin position="55"/>
        <end position="76"/>
    </location>
</feature>
<dbReference type="PANTHER" id="PTHR36964:SF1">
    <property type="entry name" value="PROTEIN-METHIONINE-SULFOXIDE REDUCTASE HEME-BINDING SUBUNIT MSRQ"/>
    <property type="match status" value="1"/>
</dbReference>
<dbReference type="InterPro" id="IPR022837">
    <property type="entry name" value="MsrQ-like"/>
</dbReference>
<reference evidence="13" key="1">
    <citation type="journal article" date="2019" name="Int. J. Syst. Evol. Microbiol.">
        <title>The Global Catalogue of Microorganisms (GCM) 10K type strain sequencing project: providing services to taxonomists for standard genome sequencing and annotation.</title>
        <authorList>
            <consortium name="The Broad Institute Genomics Platform"/>
            <consortium name="The Broad Institute Genome Sequencing Center for Infectious Disease"/>
            <person name="Wu L."/>
            <person name="Ma J."/>
        </authorList>
    </citation>
    <scope>NUCLEOTIDE SEQUENCE [LARGE SCALE GENOMIC DNA]</scope>
    <source>
        <strain evidence="13">CCUG 43117</strain>
    </source>
</reference>
<keyword evidence="9 10" id="KW-0472">Membrane</keyword>
<dbReference type="Pfam" id="PF00355">
    <property type="entry name" value="Rieske"/>
    <property type="match status" value="1"/>
</dbReference>
<feature type="transmembrane region" description="Helical" evidence="10">
    <location>
        <begin position="131"/>
        <end position="151"/>
    </location>
</feature>
<evidence type="ECO:0000256" key="6">
    <source>
        <dbReference type="ARBA" id="ARBA00022989"/>
    </source>
</evidence>
<keyword evidence="5" id="KW-0479">Metal-binding</keyword>
<evidence type="ECO:0000256" key="10">
    <source>
        <dbReference type="SAM" id="Phobius"/>
    </source>
</evidence>
<name>A0ABW0P5M0_9HYPH</name>
<keyword evidence="7" id="KW-0408">Iron</keyword>
<evidence type="ECO:0000313" key="12">
    <source>
        <dbReference type="EMBL" id="MFC5507002.1"/>
    </source>
</evidence>
<organism evidence="12 13">
    <name type="scientific">Bosea massiliensis</name>
    <dbReference type="NCBI Taxonomy" id="151419"/>
    <lineage>
        <taxon>Bacteria</taxon>
        <taxon>Pseudomonadati</taxon>
        <taxon>Pseudomonadota</taxon>
        <taxon>Alphaproteobacteria</taxon>
        <taxon>Hyphomicrobiales</taxon>
        <taxon>Boseaceae</taxon>
        <taxon>Bosea</taxon>
    </lineage>
</organism>